<gene>
    <name evidence="1" type="ORF">HPB47_001415</name>
</gene>
<reference evidence="1 2" key="1">
    <citation type="journal article" date="2020" name="Cell">
        <title>Large-Scale Comparative Analyses of Tick Genomes Elucidate Their Genetic Diversity and Vector Capacities.</title>
        <authorList>
            <consortium name="Tick Genome and Microbiome Consortium (TIGMIC)"/>
            <person name="Jia N."/>
            <person name="Wang J."/>
            <person name="Shi W."/>
            <person name="Du L."/>
            <person name="Sun Y."/>
            <person name="Zhan W."/>
            <person name="Jiang J.F."/>
            <person name="Wang Q."/>
            <person name="Zhang B."/>
            <person name="Ji P."/>
            <person name="Bell-Sakyi L."/>
            <person name="Cui X.M."/>
            <person name="Yuan T.T."/>
            <person name="Jiang B.G."/>
            <person name="Yang W.F."/>
            <person name="Lam T.T."/>
            <person name="Chang Q.C."/>
            <person name="Ding S.J."/>
            <person name="Wang X.J."/>
            <person name="Zhu J.G."/>
            <person name="Ruan X.D."/>
            <person name="Zhao L."/>
            <person name="Wei J.T."/>
            <person name="Ye R.Z."/>
            <person name="Que T.C."/>
            <person name="Du C.H."/>
            <person name="Zhou Y.H."/>
            <person name="Cheng J.X."/>
            <person name="Dai P.F."/>
            <person name="Guo W.B."/>
            <person name="Han X.H."/>
            <person name="Huang E.J."/>
            <person name="Li L.F."/>
            <person name="Wei W."/>
            <person name="Gao Y.C."/>
            <person name="Liu J.Z."/>
            <person name="Shao H.Z."/>
            <person name="Wang X."/>
            <person name="Wang C.C."/>
            <person name="Yang T.C."/>
            <person name="Huo Q.B."/>
            <person name="Li W."/>
            <person name="Chen H.Y."/>
            <person name="Chen S.E."/>
            <person name="Zhou L.G."/>
            <person name="Ni X.B."/>
            <person name="Tian J.H."/>
            <person name="Sheng Y."/>
            <person name="Liu T."/>
            <person name="Pan Y.S."/>
            <person name="Xia L.Y."/>
            <person name="Li J."/>
            <person name="Zhao F."/>
            <person name="Cao W.C."/>
        </authorList>
    </citation>
    <scope>NUCLEOTIDE SEQUENCE [LARGE SCALE GENOMIC DNA]</scope>
    <source>
        <strain evidence="1">Iper-2018</strain>
    </source>
</reference>
<dbReference type="EMBL" id="JABSTQ010010182">
    <property type="protein sequence ID" value="KAG0422790.1"/>
    <property type="molecule type" value="Genomic_DNA"/>
</dbReference>
<comment type="caution">
    <text evidence="1">The sequence shown here is derived from an EMBL/GenBank/DDBJ whole genome shotgun (WGS) entry which is preliminary data.</text>
</comment>
<protein>
    <submittedName>
        <fullName evidence="1">Uncharacterized protein</fullName>
    </submittedName>
</protein>
<dbReference type="Proteomes" id="UP000805193">
    <property type="component" value="Unassembled WGS sequence"/>
</dbReference>
<keyword evidence="2" id="KW-1185">Reference proteome</keyword>
<proteinExistence type="predicted"/>
<feature type="non-terminal residue" evidence="1">
    <location>
        <position position="1"/>
    </location>
</feature>
<sequence length="188" mass="19444">RIPAAEQGANSEGGSDRCPVVPRFGSFFPARSRGGPPPPECRRIWKSSDNQLAIILPSSSRERARSGIPAAGGGRCCGRWGGERSAGRRAPAVEACVRALLAPAHAPSGVFGVGAPLPPHPLLSLTTLCSARFHESSGEAVFSPCAGAAPTTLVARPPPGLLRRRLLKTLWAPQASPPAPPSPGSTLR</sequence>
<evidence type="ECO:0000313" key="2">
    <source>
        <dbReference type="Proteomes" id="UP000805193"/>
    </source>
</evidence>
<accession>A0AC60PP67</accession>
<organism evidence="1 2">
    <name type="scientific">Ixodes persulcatus</name>
    <name type="common">Taiga tick</name>
    <dbReference type="NCBI Taxonomy" id="34615"/>
    <lineage>
        <taxon>Eukaryota</taxon>
        <taxon>Metazoa</taxon>
        <taxon>Ecdysozoa</taxon>
        <taxon>Arthropoda</taxon>
        <taxon>Chelicerata</taxon>
        <taxon>Arachnida</taxon>
        <taxon>Acari</taxon>
        <taxon>Parasitiformes</taxon>
        <taxon>Ixodida</taxon>
        <taxon>Ixodoidea</taxon>
        <taxon>Ixodidae</taxon>
        <taxon>Ixodinae</taxon>
        <taxon>Ixodes</taxon>
    </lineage>
</organism>
<name>A0AC60PP67_IXOPE</name>
<feature type="non-terminal residue" evidence="1">
    <location>
        <position position="188"/>
    </location>
</feature>
<evidence type="ECO:0000313" key="1">
    <source>
        <dbReference type="EMBL" id="KAG0422790.1"/>
    </source>
</evidence>